<dbReference type="EMBL" id="CM047738">
    <property type="protein sequence ID" value="KAJ0047053.1"/>
    <property type="molecule type" value="Genomic_DNA"/>
</dbReference>
<organism evidence="1 2">
    <name type="scientific">Pistacia integerrima</name>
    <dbReference type="NCBI Taxonomy" id="434235"/>
    <lineage>
        <taxon>Eukaryota</taxon>
        <taxon>Viridiplantae</taxon>
        <taxon>Streptophyta</taxon>
        <taxon>Embryophyta</taxon>
        <taxon>Tracheophyta</taxon>
        <taxon>Spermatophyta</taxon>
        <taxon>Magnoliopsida</taxon>
        <taxon>eudicotyledons</taxon>
        <taxon>Gunneridae</taxon>
        <taxon>Pentapetalae</taxon>
        <taxon>rosids</taxon>
        <taxon>malvids</taxon>
        <taxon>Sapindales</taxon>
        <taxon>Anacardiaceae</taxon>
        <taxon>Pistacia</taxon>
    </lineage>
</organism>
<accession>A0ACC0ZAZ9</accession>
<dbReference type="Proteomes" id="UP001163603">
    <property type="component" value="Chromosome 3"/>
</dbReference>
<sequence length="15" mass="2034">MWRRMRRVSSRWCSH</sequence>
<name>A0ACC0ZAZ9_9ROSI</name>
<proteinExistence type="predicted"/>
<keyword evidence="2" id="KW-1185">Reference proteome</keyword>
<evidence type="ECO:0000313" key="1">
    <source>
        <dbReference type="EMBL" id="KAJ0047053.1"/>
    </source>
</evidence>
<gene>
    <name evidence="1" type="ORF">Pint_04936</name>
</gene>
<evidence type="ECO:0000313" key="2">
    <source>
        <dbReference type="Proteomes" id="UP001163603"/>
    </source>
</evidence>
<comment type="caution">
    <text evidence="1">The sequence shown here is derived from an EMBL/GenBank/DDBJ whole genome shotgun (WGS) entry which is preliminary data.</text>
</comment>
<reference evidence="2" key="1">
    <citation type="journal article" date="2023" name="G3 (Bethesda)">
        <title>Genome assembly and association tests identify interacting loci associated with vigor, precocity, and sex in interspecific pistachio rootstocks.</title>
        <authorList>
            <person name="Palmer W."/>
            <person name="Jacygrad E."/>
            <person name="Sagayaradj S."/>
            <person name="Cavanaugh K."/>
            <person name="Han R."/>
            <person name="Bertier L."/>
            <person name="Beede B."/>
            <person name="Kafkas S."/>
            <person name="Golino D."/>
            <person name="Preece J."/>
            <person name="Michelmore R."/>
        </authorList>
    </citation>
    <scope>NUCLEOTIDE SEQUENCE [LARGE SCALE GENOMIC DNA]</scope>
</reference>
<protein>
    <submittedName>
        <fullName evidence="1">Uncharacterized protein</fullName>
    </submittedName>
</protein>